<dbReference type="InterPro" id="IPR036388">
    <property type="entry name" value="WH-like_DNA-bd_sf"/>
</dbReference>
<dbReference type="InterPro" id="IPR039425">
    <property type="entry name" value="RNA_pol_sigma-70-like"/>
</dbReference>
<evidence type="ECO:0000256" key="1">
    <source>
        <dbReference type="ARBA" id="ARBA00010641"/>
    </source>
</evidence>
<feature type="domain" description="RNA polymerase sigma-70 region 2" evidence="5">
    <location>
        <begin position="23"/>
        <end position="89"/>
    </location>
</feature>
<evidence type="ECO:0000256" key="4">
    <source>
        <dbReference type="ARBA" id="ARBA00023163"/>
    </source>
</evidence>
<dbReference type="InterPro" id="IPR013324">
    <property type="entry name" value="RNA_pol_sigma_r3/r4-like"/>
</dbReference>
<name>A0A1H9Y5E5_9FIRM</name>
<dbReference type="Gene3D" id="1.10.1740.10">
    <property type="match status" value="1"/>
</dbReference>
<sequence>MEICDEKLVDLCKSKDMKGFELLYSKYEKYIYSLCYYYTNSKEDSLDLLQEIYIKIYKSINSFDTSKSLLPWLKRITINTCLNYIRDKKNPTASLNVSLNDKTTDYQEIIPDPNTVEKEIDFLSTKQLLKKSIEGLPDEMKSVVILRHVEDMSYQAISDVLSLPVGTVKTYLFRGRRLLKESLKKQGVWEV</sequence>
<keyword evidence="3" id="KW-0731">Sigma factor</keyword>
<reference evidence="7 8" key="1">
    <citation type="submission" date="2016-10" db="EMBL/GenBank/DDBJ databases">
        <authorList>
            <person name="de Groot N.N."/>
        </authorList>
    </citation>
    <scope>NUCLEOTIDE SEQUENCE [LARGE SCALE GENOMIC DNA]</scope>
    <source>
        <strain evidence="7 8">DSM 18979</strain>
    </source>
</reference>
<evidence type="ECO:0000313" key="8">
    <source>
        <dbReference type="Proteomes" id="UP000199568"/>
    </source>
</evidence>
<dbReference type="SUPFAM" id="SSF88659">
    <property type="entry name" value="Sigma3 and sigma4 domains of RNA polymerase sigma factors"/>
    <property type="match status" value="1"/>
</dbReference>
<dbReference type="InterPro" id="IPR014284">
    <property type="entry name" value="RNA_pol_sigma-70_dom"/>
</dbReference>
<evidence type="ECO:0000256" key="2">
    <source>
        <dbReference type="ARBA" id="ARBA00023015"/>
    </source>
</evidence>
<dbReference type="Proteomes" id="UP000199568">
    <property type="component" value="Unassembled WGS sequence"/>
</dbReference>
<dbReference type="PANTHER" id="PTHR43133">
    <property type="entry name" value="RNA POLYMERASE ECF-TYPE SIGMA FACTO"/>
    <property type="match status" value="1"/>
</dbReference>
<dbReference type="PANTHER" id="PTHR43133:SF60">
    <property type="entry name" value="RNA POLYMERASE SIGMA FACTOR SIGV"/>
    <property type="match status" value="1"/>
</dbReference>
<keyword evidence="4" id="KW-0804">Transcription</keyword>
<dbReference type="Gene3D" id="1.10.10.10">
    <property type="entry name" value="Winged helix-like DNA-binding domain superfamily/Winged helix DNA-binding domain"/>
    <property type="match status" value="1"/>
</dbReference>
<dbReference type="RefSeq" id="WP_244272569.1">
    <property type="nucleotide sequence ID" value="NZ_FOHU01000001.1"/>
</dbReference>
<dbReference type="InterPro" id="IPR007627">
    <property type="entry name" value="RNA_pol_sigma70_r2"/>
</dbReference>
<dbReference type="Pfam" id="PF08281">
    <property type="entry name" value="Sigma70_r4_2"/>
    <property type="match status" value="1"/>
</dbReference>
<evidence type="ECO:0000256" key="3">
    <source>
        <dbReference type="ARBA" id="ARBA00023082"/>
    </source>
</evidence>
<keyword evidence="2" id="KW-0805">Transcription regulation</keyword>
<protein>
    <submittedName>
        <fullName evidence="7">RNA polymerase sigma-70 factor, ECF subfamily</fullName>
    </submittedName>
</protein>
<dbReference type="NCBIfam" id="TIGR02937">
    <property type="entry name" value="sigma70-ECF"/>
    <property type="match status" value="1"/>
</dbReference>
<comment type="similarity">
    <text evidence="1">Belongs to the sigma-70 factor family. ECF subfamily.</text>
</comment>
<evidence type="ECO:0000259" key="6">
    <source>
        <dbReference type="Pfam" id="PF08281"/>
    </source>
</evidence>
<evidence type="ECO:0000259" key="5">
    <source>
        <dbReference type="Pfam" id="PF04542"/>
    </source>
</evidence>
<dbReference type="GO" id="GO:0003677">
    <property type="term" value="F:DNA binding"/>
    <property type="evidence" value="ECO:0007669"/>
    <property type="project" value="InterPro"/>
</dbReference>
<dbReference type="STRING" id="426128.SAMN05660297_00041"/>
<dbReference type="InterPro" id="IPR013249">
    <property type="entry name" value="RNA_pol_sigma70_r4_t2"/>
</dbReference>
<keyword evidence="8" id="KW-1185">Reference proteome</keyword>
<dbReference type="GO" id="GO:0016987">
    <property type="term" value="F:sigma factor activity"/>
    <property type="evidence" value="ECO:0007669"/>
    <property type="project" value="UniProtKB-KW"/>
</dbReference>
<dbReference type="AlphaFoldDB" id="A0A1H9Y5E5"/>
<dbReference type="SUPFAM" id="SSF88946">
    <property type="entry name" value="Sigma2 domain of RNA polymerase sigma factors"/>
    <property type="match status" value="1"/>
</dbReference>
<dbReference type="InterPro" id="IPR013325">
    <property type="entry name" value="RNA_pol_sigma_r2"/>
</dbReference>
<feature type="domain" description="RNA polymerase sigma factor 70 region 4 type 2" evidence="6">
    <location>
        <begin position="128"/>
        <end position="179"/>
    </location>
</feature>
<evidence type="ECO:0000313" key="7">
    <source>
        <dbReference type="EMBL" id="SES64019.1"/>
    </source>
</evidence>
<organism evidence="7 8">
    <name type="scientific">Natronincola peptidivorans</name>
    <dbReference type="NCBI Taxonomy" id="426128"/>
    <lineage>
        <taxon>Bacteria</taxon>
        <taxon>Bacillati</taxon>
        <taxon>Bacillota</taxon>
        <taxon>Clostridia</taxon>
        <taxon>Peptostreptococcales</taxon>
        <taxon>Natronincolaceae</taxon>
        <taxon>Natronincola</taxon>
    </lineage>
</organism>
<accession>A0A1H9Y5E5</accession>
<proteinExistence type="inferred from homology"/>
<gene>
    <name evidence="7" type="ORF">SAMN05660297_00041</name>
</gene>
<dbReference type="CDD" id="cd06171">
    <property type="entry name" value="Sigma70_r4"/>
    <property type="match status" value="1"/>
</dbReference>
<dbReference type="Pfam" id="PF04542">
    <property type="entry name" value="Sigma70_r2"/>
    <property type="match status" value="1"/>
</dbReference>
<dbReference type="EMBL" id="FOHU01000001">
    <property type="protein sequence ID" value="SES64019.1"/>
    <property type="molecule type" value="Genomic_DNA"/>
</dbReference>
<dbReference type="GO" id="GO:0006352">
    <property type="term" value="P:DNA-templated transcription initiation"/>
    <property type="evidence" value="ECO:0007669"/>
    <property type="project" value="InterPro"/>
</dbReference>